<sequence>MSIKPIFDCLLCCDEKLILKKISHDTLQKYTDYQYKPFIANFHPISSMEITPVPQNESRPIPKLNHWSYFKRKKETLQGQIAQEVVIEKSMIRKDMTKTMITYEEKIYDIYEPEFSSDEEKASLNIHENSQIPVRSQLARKPKKTKKKSVQRKTMLQAFVKSLGRFK</sequence>
<protein>
    <submittedName>
        <fullName evidence="2">Uncharacterized protein</fullName>
    </submittedName>
</protein>
<feature type="region of interest" description="Disordered" evidence="1">
    <location>
        <begin position="132"/>
        <end position="151"/>
    </location>
</feature>
<dbReference type="Proteomes" id="UP001162131">
    <property type="component" value="Unassembled WGS sequence"/>
</dbReference>
<evidence type="ECO:0000256" key="1">
    <source>
        <dbReference type="SAM" id="MobiDB-lite"/>
    </source>
</evidence>
<dbReference type="EMBL" id="CAJZBQ010000057">
    <property type="protein sequence ID" value="CAG9333877.1"/>
    <property type="molecule type" value="Genomic_DNA"/>
</dbReference>
<dbReference type="AlphaFoldDB" id="A0AAU9K6Q5"/>
<evidence type="ECO:0000313" key="3">
    <source>
        <dbReference type="Proteomes" id="UP001162131"/>
    </source>
</evidence>
<gene>
    <name evidence="2" type="ORF">BSTOLATCC_MIC59686</name>
</gene>
<evidence type="ECO:0000313" key="2">
    <source>
        <dbReference type="EMBL" id="CAG9333877.1"/>
    </source>
</evidence>
<keyword evidence="3" id="KW-1185">Reference proteome</keyword>
<organism evidence="2 3">
    <name type="scientific">Blepharisma stoltei</name>
    <dbReference type="NCBI Taxonomy" id="1481888"/>
    <lineage>
        <taxon>Eukaryota</taxon>
        <taxon>Sar</taxon>
        <taxon>Alveolata</taxon>
        <taxon>Ciliophora</taxon>
        <taxon>Postciliodesmatophora</taxon>
        <taxon>Heterotrichea</taxon>
        <taxon>Heterotrichida</taxon>
        <taxon>Blepharismidae</taxon>
        <taxon>Blepharisma</taxon>
    </lineage>
</organism>
<reference evidence="2" key="1">
    <citation type="submission" date="2021-09" db="EMBL/GenBank/DDBJ databases">
        <authorList>
            <consortium name="AG Swart"/>
            <person name="Singh M."/>
            <person name="Singh A."/>
            <person name="Seah K."/>
            <person name="Emmerich C."/>
        </authorList>
    </citation>
    <scope>NUCLEOTIDE SEQUENCE</scope>
    <source>
        <strain evidence="2">ATCC30299</strain>
    </source>
</reference>
<proteinExistence type="predicted"/>
<accession>A0AAU9K6Q5</accession>
<comment type="caution">
    <text evidence="2">The sequence shown here is derived from an EMBL/GenBank/DDBJ whole genome shotgun (WGS) entry which is preliminary data.</text>
</comment>
<feature type="compositionally biased region" description="Basic residues" evidence="1">
    <location>
        <begin position="138"/>
        <end position="151"/>
    </location>
</feature>
<name>A0AAU9K6Q5_9CILI</name>